<feature type="transmembrane region" description="Helical" evidence="8">
    <location>
        <begin position="131"/>
        <end position="148"/>
    </location>
</feature>
<dbReference type="PANTHER" id="PTHR13533">
    <property type="entry name" value="N-ACETYLNEURAMINATE 9-O-ACETYLTRANSFERASE"/>
    <property type="match status" value="1"/>
</dbReference>
<reference evidence="10 11" key="1">
    <citation type="journal article" date="2023" name="Commun. Biol.">
        <title>Genome analysis of Parmales, the sister group of diatoms, reveals the evolutionary specialization of diatoms from phago-mixotrophs to photoautotrophs.</title>
        <authorList>
            <person name="Ban H."/>
            <person name="Sato S."/>
            <person name="Yoshikawa S."/>
            <person name="Yamada K."/>
            <person name="Nakamura Y."/>
            <person name="Ichinomiya M."/>
            <person name="Sato N."/>
            <person name="Blanc-Mathieu R."/>
            <person name="Endo H."/>
            <person name="Kuwata A."/>
            <person name="Ogata H."/>
        </authorList>
    </citation>
    <scope>NUCLEOTIDE SEQUENCE [LARGE SCALE GENOMIC DNA]</scope>
</reference>
<accession>A0ABQ6MLT6</accession>
<keyword evidence="4 8" id="KW-0812">Transmembrane</keyword>
<feature type="transmembrane region" description="Helical" evidence="8">
    <location>
        <begin position="12"/>
        <end position="32"/>
    </location>
</feature>
<feature type="transmembrane region" description="Helical" evidence="8">
    <location>
        <begin position="348"/>
        <end position="372"/>
    </location>
</feature>
<feature type="domain" description="Cas1p 10 TM acyl transferase" evidence="9">
    <location>
        <begin position="100"/>
        <end position="348"/>
    </location>
</feature>
<gene>
    <name evidence="10" type="ORF">TeGR_g8360</name>
</gene>
<keyword evidence="11" id="KW-1185">Reference proteome</keyword>
<dbReference type="Proteomes" id="UP001165060">
    <property type="component" value="Unassembled WGS sequence"/>
</dbReference>
<feature type="transmembrane region" description="Helical" evidence="8">
    <location>
        <begin position="218"/>
        <end position="236"/>
    </location>
</feature>
<feature type="transmembrane region" description="Helical" evidence="8">
    <location>
        <begin position="378"/>
        <end position="398"/>
    </location>
</feature>
<feature type="transmembrane region" description="Helical" evidence="8">
    <location>
        <begin position="44"/>
        <end position="65"/>
    </location>
</feature>
<evidence type="ECO:0000313" key="11">
    <source>
        <dbReference type="Proteomes" id="UP001165060"/>
    </source>
</evidence>
<dbReference type="PANTHER" id="PTHR13533:SF1">
    <property type="entry name" value="N-ACETYLNEURAMINATE 9-O-ACETYLTRANSFERASE"/>
    <property type="match status" value="1"/>
</dbReference>
<evidence type="ECO:0000256" key="3">
    <source>
        <dbReference type="ARBA" id="ARBA00022679"/>
    </source>
</evidence>
<comment type="subcellular location">
    <subcellularLocation>
        <location evidence="1">Membrane</location>
        <topology evidence="1">Multi-pass membrane protein</topology>
    </subcellularLocation>
</comment>
<evidence type="ECO:0000313" key="10">
    <source>
        <dbReference type="EMBL" id="GMI28174.1"/>
    </source>
</evidence>
<keyword evidence="7" id="KW-0325">Glycoprotein</keyword>
<evidence type="ECO:0000256" key="8">
    <source>
        <dbReference type="SAM" id="Phobius"/>
    </source>
</evidence>
<comment type="similarity">
    <text evidence="2">Belongs to the PC-esterase family. CASD1 subfamily.</text>
</comment>
<evidence type="ECO:0000256" key="6">
    <source>
        <dbReference type="ARBA" id="ARBA00023136"/>
    </source>
</evidence>
<evidence type="ECO:0000256" key="2">
    <source>
        <dbReference type="ARBA" id="ARBA00010666"/>
    </source>
</evidence>
<dbReference type="InterPro" id="IPR036514">
    <property type="entry name" value="SGNH_hydro_sf"/>
</dbReference>
<dbReference type="Pfam" id="PF07779">
    <property type="entry name" value="Cas1_AcylT"/>
    <property type="match status" value="1"/>
</dbReference>
<evidence type="ECO:0000256" key="7">
    <source>
        <dbReference type="ARBA" id="ARBA00023180"/>
    </source>
</evidence>
<proteinExistence type="inferred from homology"/>
<dbReference type="Gene3D" id="3.40.50.1110">
    <property type="entry name" value="SGNH hydrolase"/>
    <property type="match status" value="1"/>
</dbReference>
<feature type="transmembrane region" description="Helical" evidence="8">
    <location>
        <begin position="187"/>
        <end position="206"/>
    </location>
</feature>
<feature type="non-terminal residue" evidence="10">
    <location>
        <position position="830"/>
    </location>
</feature>
<feature type="transmembrane region" description="Helical" evidence="8">
    <location>
        <begin position="101"/>
        <end position="119"/>
    </location>
</feature>
<sequence>MAKPLTLSRTSVMLLLNTLSQFGCILLFVYVAENHPPFPHSEKVYDRDFFFLLTAMLFAASAFTLTKNKPTSPSAPPSAPPDSSILNRDQTEEWKGWMQYILYYICPLHTFFFFMVYAIMYIAKGINHNKFLLRVKLLALAFAIFVVWDLNNPLFSAAHFFLTKDPAIGATGGVLWEWYFRTTLDHWSTFLGMIFAANYPITSLWMEKVEALPAKQQWLAKGAVGGLLAAAFGWWVTGPFMNPKLEYNMTNAYYGFIPLLAYIYFRNVHPTLRSYSLELLHVIGKTTLETYLLQHHIWLTSNAKSLLTIIPGWSKCNMFLVTIVYFLVSRKVYAHTMYLRGMLLPDDLGFCLRSLGAIGAAVLFCCIIASFAATGGIWGIYTVGFLGLLLGFAADHAISDALRKREGGGGEGAVEGAKQTESAPTGTAAMRSLSVGGAAIGLMLAGHVYTSGVASHLQPLPMACKNSAAVGKWVVVDECQEPIRDVAYHDSGVAAFAGCGTFKSWGWDVQPPSSGCRFARRSRKELGNVLGGGRRVLFIGDSEVRNTFYGLAKLLGGEVPTGGEGEELKHTDVAIDVGTTHLQFVWAPLASDLGSKLDAEFAEGGKGADAVIAGGGLWDCLHNHDKLDEYEKEMHALDTRLKNLKLRGVGVVWMTPPSIQDERLVGEEKQTLMTEESVETWRESQRTILDSSDEFDLFLETEKITLGVAGESLDGVHYPERVYDVLVQIIAQSFDWALPDRELLELAAFKPNQPGKMANAGLGFAMLMLCAVGLFTFDGYMGFAWLGSLVTGGPDPRGMWEEAFEVLHKKIGVPVVERERKEGGGGGVRE</sequence>
<feature type="transmembrane region" description="Helical" evidence="8">
    <location>
        <begin position="248"/>
        <end position="265"/>
    </location>
</feature>
<protein>
    <recommendedName>
        <fullName evidence="9">Cas1p 10 TM acyl transferase domain-containing protein</fullName>
    </recommendedName>
</protein>
<evidence type="ECO:0000256" key="4">
    <source>
        <dbReference type="ARBA" id="ARBA00022692"/>
    </source>
</evidence>
<keyword evidence="3" id="KW-0808">Transferase</keyword>
<organism evidence="10 11">
    <name type="scientific">Tetraparma gracilis</name>
    <dbReference type="NCBI Taxonomy" id="2962635"/>
    <lineage>
        <taxon>Eukaryota</taxon>
        <taxon>Sar</taxon>
        <taxon>Stramenopiles</taxon>
        <taxon>Ochrophyta</taxon>
        <taxon>Bolidophyceae</taxon>
        <taxon>Parmales</taxon>
        <taxon>Triparmaceae</taxon>
        <taxon>Tetraparma</taxon>
    </lineage>
</organism>
<evidence type="ECO:0000256" key="5">
    <source>
        <dbReference type="ARBA" id="ARBA00022989"/>
    </source>
</evidence>
<keyword evidence="5 8" id="KW-1133">Transmembrane helix</keyword>
<keyword evidence="6 8" id="KW-0472">Membrane</keyword>
<feature type="transmembrane region" description="Helical" evidence="8">
    <location>
        <begin position="760"/>
        <end position="786"/>
    </location>
</feature>
<feature type="transmembrane region" description="Helical" evidence="8">
    <location>
        <begin position="306"/>
        <end position="328"/>
    </location>
</feature>
<dbReference type="EMBL" id="BRYB01004262">
    <property type="protein sequence ID" value="GMI28174.1"/>
    <property type="molecule type" value="Genomic_DNA"/>
</dbReference>
<dbReference type="SUPFAM" id="SSF52266">
    <property type="entry name" value="SGNH hydrolase"/>
    <property type="match status" value="1"/>
</dbReference>
<evidence type="ECO:0000256" key="1">
    <source>
        <dbReference type="ARBA" id="ARBA00004141"/>
    </source>
</evidence>
<dbReference type="InterPro" id="IPR012419">
    <property type="entry name" value="Cas1_AcylTrans_dom"/>
</dbReference>
<comment type="caution">
    <text evidence="10">The sequence shown here is derived from an EMBL/GenBank/DDBJ whole genome shotgun (WGS) entry which is preliminary data.</text>
</comment>
<evidence type="ECO:0000259" key="9">
    <source>
        <dbReference type="Pfam" id="PF07779"/>
    </source>
</evidence>
<name>A0ABQ6MLT6_9STRA</name>